<gene>
    <name evidence="3" type="ORF">F3N42_00330</name>
</gene>
<name>A0A5N0TG60_9GAMM</name>
<keyword evidence="1" id="KW-0732">Signal</keyword>
<comment type="caution">
    <text evidence="3">The sequence shown here is derived from an EMBL/GenBank/DDBJ whole genome shotgun (WGS) entry which is preliminary data.</text>
</comment>
<feature type="domain" description="BON" evidence="2">
    <location>
        <begin position="35"/>
        <end position="104"/>
    </location>
</feature>
<dbReference type="InterPro" id="IPR051686">
    <property type="entry name" value="Lipoprotein_DolP"/>
</dbReference>
<dbReference type="PANTHER" id="PTHR34606:SF16">
    <property type="entry name" value="BON DOMAIN-CONTAINING PROTEIN"/>
    <property type="match status" value="1"/>
</dbReference>
<feature type="domain" description="BON" evidence="2">
    <location>
        <begin position="114"/>
        <end position="182"/>
    </location>
</feature>
<reference evidence="3 4" key="1">
    <citation type="submission" date="2019-09" db="EMBL/GenBank/DDBJ databases">
        <title>Wenzhouxiangella sp. Genome sequencing and assembly.</title>
        <authorList>
            <person name="Zhang R."/>
        </authorList>
    </citation>
    <scope>NUCLEOTIDE SEQUENCE [LARGE SCALE GENOMIC DNA]</scope>
    <source>
        <strain evidence="3 4">W260</strain>
    </source>
</reference>
<dbReference type="PROSITE" id="PS50914">
    <property type="entry name" value="BON"/>
    <property type="match status" value="2"/>
</dbReference>
<dbReference type="AlphaFoldDB" id="A0A5N0TG60"/>
<feature type="signal peptide" evidence="1">
    <location>
        <begin position="1"/>
        <end position="28"/>
    </location>
</feature>
<dbReference type="Pfam" id="PF04972">
    <property type="entry name" value="BON"/>
    <property type="match status" value="2"/>
</dbReference>
<evidence type="ECO:0000256" key="1">
    <source>
        <dbReference type="SAM" id="SignalP"/>
    </source>
</evidence>
<protein>
    <submittedName>
        <fullName evidence="3">BON domain-containing protein</fullName>
    </submittedName>
</protein>
<dbReference type="Proteomes" id="UP000325372">
    <property type="component" value="Unassembled WGS sequence"/>
</dbReference>
<dbReference type="Gene3D" id="3.30.1340.30">
    <property type="match status" value="1"/>
</dbReference>
<dbReference type="InterPro" id="IPR007055">
    <property type="entry name" value="BON_dom"/>
</dbReference>
<accession>A0A5N0TG60</accession>
<evidence type="ECO:0000259" key="2">
    <source>
        <dbReference type="PROSITE" id="PS50914"/>
    </source>
</evidence>
<proteinExistence type="predicted"/>
<dbReference type="EMBL" id="VYXP01000001">
    <property type="protein sequence ID" value="KAA9134032.1"/>
    <property type="molecule type" value="Genomic_DNA"/>
</dbReference>
<evidence type="ECO:0000313" key="4">
    <source>
        <dbReference type="Proteomes" id="UP000325372"/>
    </source>
</evidence>
<dbReference type="PANTHER" id="PTHR34606">
    <property type="entry name" value="BON DOMAIN-CONTAINING PROTEIN"/>
    <property type="match status" value="1"/>
</dbReference>
<organism evidence="3 4">
    <name type="scientific">Marinihelvus fidelis</name>
    <dbReference type="NCBI Taxonomy" id="2613842"/>
    <lineage>
        <taxon>Bacteria</taxon>
        <taxon>Pseudomonadati</taxon>
        <taxon>Pseudomonadota</taxon>
        <taxon>Gammaproteobacteria</taxon>
        <taxon>Chromatiales</taxon>
        <taxon>Wenzhouxiangellaceae</taxon>
        <taxon>Marinihelvus</taxon>
    </lineage>
</organism>
<dbReference type="InterPro" id="IPR014004">
    <property type="entry name" value="Transpt-assoc_nodulatn_dom_bac"/>
</dbReference>
<evidence type="ECO:0000313" key="3">
    <source>
        <dbReference type="EMBL" id="KAA9134032.1"/>
    </source>
</evidence>
<sequence>MPDGVNDMTRFSRFIACALLAIALPVAAQDSKTAGDVVDDTWIHTKVKANLATNQGGSVNIEVYHGYVQLAAFTTNPELKERLPKLAAEITGVKKVLNRIYVVESNRSAGTMLDDGVMSTKVKSAVADGDLSRGIDVNVEVNRGVVLLSGFVDSTEQRDQAIQLAGTVKGVKKVINGMDLKPAD</sequence>
<feature type="chain" id="PRO_5024402300" evidence="1">
    <location>
        <begin position="29"/>
        <end position="184"/>
    </location>
</feature>
<keyword evidence="4" id="KW-1185">Reference proteome</keyword>
<dbReference type="SMART" id="SM00749">
    <property type="entry name" value="BON"/>
    <property type="match status" value="1"/>
</dbReference>